<comment type="caution">
    <text evidence="1">The sequence shown here is derived from an EMBL/GenBank/DDBJ whole genome shotgun (WGS) entry which is preliminary data.</text>
</comment>
<sequence>MVTRIRQPGQEHTRPDTRRFLTAAEYFLRNRSFADCRKYALRPGILTRHTLILSGSSP</sequence>
<dbReference type="EMBL" id="JACGWN010000001">
    <property type="protein sequence ID" value="KAL0461422.1"/>
    <property type="molecule type" value="Genomic_DNA"/>
</dbReference>
<accession>A0AAW2Y7F5</accession>
<reference evidence="1" key="1">
    <citation type="submission" date="2020-06" db="EMBL/GenBank/DDBJ databases">
        <authorList>
            <person name="Li T."/>
            <person name="Hu X."/>
            <person name="Zhang T."/>
            <person name="Song X."/>
            <person name="Zhang H."/>
            <person name="Dai N."/>
            <person name="Sheng W."/>
            <person name="Hou X."/>
            <person name="Wei L."/>
        </authorList>
    </citation>
    <scope>NUCLEOTIDE SEQUENCE</scope>
    <source>
        <strain evidence="1">KEN1</strain>
        <tissue evidence="1">Leaf</tissue>
    </source>
</reference>
<reference evidence="1" key="2">
    <citation type="journal article" date="2024" name="Plant">
        <title>Genomic evolution and insights into agronomic trait innovations of Sesamum species.</title>
        <authorList>
            <person name="Miao H."/>
            <person name="Wang L."/>
            <person name="Qu L."/>
            <person name="Liu H."/>
            <person name="Sun Y."/>
            <person name="Le M."/>
            <person name="Wang Q."/>
            <person name="Wei S."/>
            <person name="Zheng Y."/>
            <person name="Lin W."/>
            <person name="Duan Y."/>
            <person name="Cao H."/>
            <person name="Xiong S."/>
            <person name="Wang X."/>
            <person name="Wei L."/>
            <person name="Li C."/>
            <person name="Ma Q."/>
            <person name="Ju M."/>
            <person name="Zhao R."/>
            <person name="Li G."/>
            <person name="Mu C."/>
            <person name="Tian Q."/>
            <person name="Mei H."/>
            <person name="Zhang T."/>
            <person name="Gao T."/>
            <person name="Zhang H."/>
        </authorList>
    </citation>
    <scope>NUCLEOTIDE SEQUENCE</scope>
    <source>
        <strain evidence="1">KEN1</strain>
    </source>
</reference>
<protein>
    <submittedName>
        <fullName evidence="1">Uncharacterized protein</fullName>
    </submittedName>
</protein>
<proteinExistence type="predicted"/>
<dbReference type="AlphaFoldDB" id="A0AAW2Y7F5"/>
<gene>
    <name evidence="1" type="ORF">Slati_0029800</name>
</gene>
<organism evidence="1">
    <name type="scientific">Sesamum latifolium</name>
    <dbReference type="NCBI Taxonomy" id="2727402"/>
    <lineage>
        <taxon>Eukaryota</taxon>
        <taxon>Viridiplantae</taxon>
        <taxon>Streptophyta</taxon>
        <taxon>Embryophyta</taxon>
        <taxon>Tracheophyta</taxon>
        <taxon>Spermatophyta</taxon>
        <taxon>Magnoliopsida</taxon>
        <taxon>eudicotyledons</taxon>
        <taxon>Gunneridae</taxon>
        <taxon>Pentapetalae</taxon>
        <taxon>asterids</taxon>
        <taxon>lamiids</taxon>
        <taxon>Lamiales</taxon>
        <taxon>Pedaliaceae</taxon>
        <taxon>Sesamum</taxon>
    </lineage>
</organism>
<name>A0AAW2Y7F5_9LAMI</name>
<evidence type="ECO:0000313" key="1">
    <source>
        <dbReference type="EMBL" id="KAL0461422.1"/>
    </source>
</evidence>